<gene>
    <name evidence="2" type="ORF">NQ314_015716</name>
</gene>
<evidence type="ECO:0000313" key="2">
    <source>
        <dbReference type="EMBL" id="KAJ8931380.1"/>
    </source>
</evidence>
<dbReference type="AlphaFoldDB" id="A0AAV8WYS7"/>
<accession>A0AAV8WYS7</accession>
<dbReference type="EMBL" id="JANEYF010004378">
    <property type="protein sequence ID" value="KAJ8931380.1"/>
    <property type="molecule type" value="Genomic_DNA"/>
</dbReference>
<dbReference type="GO" id="GO:0006264">
    <property type="term" value="P:mitochondrial DNA replication"/>
    <property type="evidence" value="ECO:0007669"/>
    <property type="project" value="TreeGrafter"/>
</dbReference>
<sequence>MSCTPVGSSFRVAAFGICISLEPNDLKYPITSPGRYLLTDIKTDDTNTQSVEILANYPWGSQLVETLICNSTDTTFTIPQLQFKEGKKLIKAHIIRSEINLSTMFLNSICDAFEEPLFQEKPREMLRFHRKLAPYKISFGVTGSNVSTVSELNDLALYLCKQLRTNHISTLLLPSSWRHTLEAQYKQYDQLGIPYNVVLNENTLKNGIAQLRSRDTTLKEQVHVTDLETYVEQLFKNY</sequence>
<dbReference type="InterPro" id="IPR027031">
    <property type="entry name" value="Gly-tRNA_synthase/POLG2"/>
</dbReference>
<proteinExistence type="predicted"/>
<dbReference type="SUPFAM" id="SSF52954">
    <property type="entry name" value="Class II aaRS ABD-related"/>
    <property type="match status" value="1"/>
</dbReference>
<dbReference type="InterPro" id="IPR045864">
    <property type="entry name" value="aa-tRNA-synth_II/BPL/LPL"/>
</dbReference>
<dbReference type="InterPro" id="IPR004154">
    <property type="entry name" value="Anticodon-bd"/>
</dbReference>
<dbReference type="GO" id="GO:0005739">
    <property type="term" value="C:mitochondrion"/>
    <property type="evidence" value="ECO:0007669"/>
    <property type="project" value="TreeGrafter"/>
</dbReference>
<dbReference type="InterPro" id="IPR036621">
    <property type="entry name" value="Anticodon-bd_dom_sf"/>
</dbReference>
<organism evidence="2 3">
    <name type="scientific">Rhamnusium bicolor</name>
    <dbReference type="NCBI Taxonomy" id="1586634"/>
    <lineage>
        <taxon>Eukaryota</taxon>
        <taxon>Metazoa</taxon>
        <taxon>Ecdysozoa</taxon>
        <taxon>Arthropoda</taxon>
        <taxon>Hexapoda</taxon>
        <taxon>Insecta</taxon>
        <taxon>Pterygota</taxon>
        <taxon>Neoptera</taxon>
        <taxon>Endopterygota</taxon>
        <taxon>Coleoptera</taxon>
        <taxon>Polyphaga</taxon>
        <taxon>Cucujiformia</taxon>
        <taxon>Chrysomeloidea</taxon>
        <taxon>Cerambycidae</taxon>
        <taxon>Lepturinae</taxon>
        <taxon>Rhagiini</taxon>
        <taxon>Rhamnusium</taxon>
    </lineage>
</organism>
<dbReference type="Gene3D" id="3.40.50.800">
    <property type="entry name" value="Anticodon-binding domain"/>
    <property type="match status" value="1"/>
</dbReference>
<feature type="domain" description="Anticodon-binding" evidence="1">
    <location>
        <begin position="149"/>
        <end position="233"/>
    </location>
</feature>
<reference evidence="2" key="1">
    <citation type="journal article" date="2023" name="Insect Mol. Biol.">
        <title>Genome sequencing provides insights into the evolution of gene families encoding plant cell wall-degrading enzymes in longhorned beetles.</title>
        <authorList>
            <person name="Shin N.R."/>
            <person name="Okamura Y."/>
            <person name="Kirsch R."/>
            <person name="Pauchet Y."/>
        </authorList>
    </citation>
    <scope>NUCLEOTIDE SEQUENCE</scope>
    <source>
        <strain evidence="2">RBIC_L_NR</strain>
    </source>
</reference>
<comment type="caution">
    <text evidence="2">The sequence shown here is derived from an EMBL/GenBank/DDBJ whole genome shotgun (WGS) entry which is preliminary data.</text>
</comment>
<dbReference type="Proteomes" id="UP001162156">
    <property type="component" value="Unassembled WGS sequence"/>
</dbReference>
<keyword evidence="3" id="KW-1185">Reference proteome</keyword>
<protein>
    <recommendedName>
        <fullName evidence="1">Anticodon-binding domain-containing protein</fullName>
    </recommendedName>
</protein>
<dbReference type="PANTHER" id="PTHR10745:SF8">
    <property type="entry name" value="DNA POLYMERASE SUBUNIT GAMMA-2, MITOCHONDRIAL"/>
    <property type="match status" value="1"/>
</dbReference>
<dbReference type="Gene3D" id="3.30.930.10">
    <property type="entry name" value="Bira Bifunctional Protein, Domain 2"/>
    <property type="match status" value="1"/>
</dbReference>
<dbReference type="PANTHER" id="PTHR10745">
    <property type="entry name" value="GLYCYL-TRNA SYNTHETASE/DNA POLYMERASE SUBUNIT GAMMA-2"/>
    <property type="match status" value="1"/>
</dbReference>
<name>A0AAV8WYS7_9CUCU</name>
<evidence type="ECO:0000313" key="3">
    <source>
        <dbReference type="Proteomes" id="UP001162156"/>
    </source>
</evidence>
<dbReference type="Pfam" id="PF03129">
    <property type="entry name" value="HGTP_anticodon"/>
    <property type="match status" value="1"/>
</dbReference>
<evidence type="ECO:0000259" key="1">
    <source>
        <dbReference type="Pfam" id="PF03129"/>
    </source>
</evidence>